<protein>
    <submittedName>
        <fullName evidence="1">Uncharacterized protein</fullName>
    </submittedName>
</protein>
<accession>A0A5E4M6U3</accession>
<dbReference type="AlphaFoldDB" id="A0A5E4M6U3"/>
<evidence type="ECO:0000313" key="1">
    <source>
        <dbReference type="EMBL" id="VVC27251.1"/>
    </source>
</evidence>
<sequence>MTAKHIIVLWITHHYIVPPREDIECLKTKYGGQYAWTNYSYDNEKETWTLDKDLQADDDGDGIGHLQLCE</sequence>
<proteinExistence type="predicted"/>
<reference evidence="1 2" key="1">
    <citation type="submission" date="2019-08" db="EMBL/GenBank/DDBJ databases">
        <authorList>
            <person name="Alioto T."/>
            <person name="Alioto T."/>
            <person name="Gomez Garrido J."/>
        </authorList>
    </citation>
    <scope>NUCLEOTIDE SEQUENCE [LARGE SCALE GENOMIC DNA]</scope>
</reference>
<evidence type="ECO:0000313" key="2">
    <source>
        <dbReference type="Proteomes" id="UP000325440"/>
    </source>
</evidence>
<dbReference type="Proteomes" id="UP000325440">
    <property type="component" value="Unassembled WGS sequence"/>
</dbReference>
<dbReference type="EMBL" id="CABPRJ010000077">
    <property type="protein sequence ID" value="VVC27251.1"/>
    <property type="molecule type" value="Genomic_DNA"/>
</dbReference>
<name>A0A5E4M6U3_9HEMI</name>
<organism evidence="1 2">
    <name type="scientific">Cinara cedri</name>
    <dbReference type="NCBI Taxonomy" id="506608"/>
    <lineage>
        <taxon>Eukaryota</taxon>
        <taxon>Metazoa</taxon>
        <taxon>Ecdysozoa</taxon>
        <taxon>Arthropoda</taxon>
        <taxon>Hexapoda</taxon>
        <taxon>Insecta</taxon>
        <taxon>Pterygota</taxon>
        <taxon>Neoptera</taxon>
        <taxon>Paraneoptera</taxon>
        <taxon>Hemiptera</taxon>
        <taxon>Sternorrhyncha</taxon>
        <taxon>Aphidomorpha</taxon>
        <taxon>Aphidoidea</taxon>
        <taxon>Aphididae</taxon>
        <taxon>Lachninae</taxon>
        <taxon>Cinara</taxon>
    </lineage>
</organism>
<keyword evidence="2" id="KW-1185">Reference proteome</keyword>
<gene>
    <name evidence="1" type="ORF">CINCED_3A014076</name>
</gene>